<dbReference type="SMART" id="SM00097">
    <property type="entry name" value="WNT1"/>
    <property type="match status" value="1"/>
</dbReference>
<evidence type="ECO:0000256" key="8">
    <source>
        <dbReference type="ARBA" id="ARBA00023180"/>
    </source>
</evidence>
<comment type="caution">
    <text evidence="12">The sequence shown here is derived from an EMBL/GenBank/DDBJ whole genome shotgun (WGS) entry which is preliminary data.</text>
</comment>
<dbReference type="PANTHER" id="PTHR12027">
    <property type="entry name" value="WNT RELATED"/>
    <property type="match status" value="1"/>
</dbReference>
<dbReference type="GO" id="GO:0005125">
    <property type="term" value="F:cytokine activity"/>
    <property type="evidence" value="ECO:0007669"/>
    <property type="project" value="TreeGrafter"/>
</dbReference>
<evidence type="ECO:0000256" key="3">
    <source>
        <dbReference type="ARBA" id="ARBA00022473"/>
    </source>
</evidence>
<dbReference type="GO" id="GO:0005109">
    <property type="term" value="F:frizzled binding"/>
    <property type="evidence" value="ECO:0007669"/>
    <property type="project" value="TreeGrafter"/>
</dbReference>
<protein>
    <recommendedName>
        <fullName evidence="10">Protein Wnt</fullName>
    </recommendedName>
</protein>
<dbReference type="PRINTS" id="PR01349">
    <property type="entry name" value="WNTPROTEIN"/>
</dbReference>
<evidence type="ECO:0000256" key="11">
    <source>
        <dbReference type="SAM" id="MobiDB-lite"/>
    </source>
</evidence>
<evidence type="ECO:0000256" key="1">
    <source>
        <dbReference type="ARBA" id="ARBA00004498"/>
    </source>
</evidence>
<dbReference type="EMBL" id="JAWDGP010002624">
    <property type="protein sequence ID" value="KAK3781481.1"/>
    <property type="molecule type" value="Genomic_DNA"/>
</dbReference>
<keyword evidence="5" id="KW-0272">Extracellular matrix</keyword>
<feature type="compositionally biased region" description="Basic and acidic residues" evidence="11">
    <location>
        <begin position="170"/>
        <end position="192"/>
    </location>
</feature>
<comment type="subcellular location">
    <subcellularLocation>
        <location evidence="1 10">Secreted</location>
        <location evidence="1 10">Extracellular space</location>
        <location evidence="1 10">Extracellular matrix</location>
    </subcellularLocation>
</comment>
<keyword evidence="9" id="KW-0449">Lipoprotein</keyword>
<comment type="similarity">
    <text evidence="2 10">Belongs to the Wnt family.</text>
</comment>
<sequence length="202" mass="22187">MPVCLHWFRPHGGLLTQARRDFGSLVSPSASHSSVRSTKEVSFVYAITTAGVTYAITQACSLGNLQNCGCDENKRDGRLTPDGWRWGGCSADIKHGLRMARKFMDAREVTKTARSFMNLHNNRAGRKLFRFHETPTVAGVKQGRDPCPILSPQVVKTASLSIALRQADEVTSLDKDPKLPGDKGQQETRSESRSSLTLSSVL</sequence>
<evidence type="ECO:0000256" key="6">
    <source>
        <dbReference type="ARBA" id="ARBA00022687"/>
    </source>
</evidence>
<dbReference type="Proteomes" id="UP001283361">
    <property type="component" value="Unassembled WGS sequence"/>
</dbReference>
<feature type="region of interest" description="Disordered" evidence="11">
    <location>
        <begin position="170"/>
        <end position="202"/>
    </location>
</feature>
<evidence type="ECO:0000313" key="12">
    <source>
        <dbReference type="EMBL" id="KAK3781481.1"/>
    </source>
</evidence>
<evidence type="ECO:0000256" key="4">
    <source>
        <dbReference type="ARBA" id="ARBA00022525"/>
    </source>
</evidence>
<dbReference type="GO" id="GO:0046330">
    <property type="term" value="P:positive regulation of JNK cascade"/>
    <property type="evidence" value="ECO:0007669"/>
    <property type="project" value="TreeGrafter"/>
</dbReference>
<dbReference type="InterPro" id="IPR005817">
    <property type="entry name" value="Wnt"/>
</dbReference>
<dbReference type="Pfam" id="PF00110">
    <property type="entry name" value="wnt"/>
    <property type="match status" value="1"/>
</dbReference>
<dbReference type="PANTHER" id="PTHR12027:SF112">
    <property type="entry name" value="PROTEIN WNT-2"/>
    <property type="match status" value="1"/>
</dbReference>
<dbReference type="GO" id="GO:0060070">
    <property type="term" value="P:canonical Wnt signaling pathway"/>
    <property type="evidence" value="ECO:0007669"/>
    <property type="project" value="TreeGrafter"/>
</dbReference>
<organism evidence="12 13">
    <name type="scientific">Elysia crispata</name>
    <name type="common">lettuce slug</name>
    <dbReference type="NCBI Taxonomy" id="231223"/>
    <lineage>
        <taxon>Eukaryota</taxon>
        <taxon>Metazoa</taxon>
        <taxon>Spiralia</taxon>
        <taxon>Lophotrochozoa</taxon>
        <taxon>Mollusca</taxon>
        <taxon>Gastropoda</taxon>
        <taxon>Heterobranchia</taxon>
        <taxon>Euthyneura</taxon>
        <taxon>Panpulmonata</taxon>
        <taxon>Sacoglossa</taxon>
        <taxon>Placobranchoidea</taxon>
        <taxon>Plakobranchidae</taxon>
        <taxon>Elysia</taxon>
    </lineage>
</organism>
<keyword evidence="8" id="KW-0325">Glycoprotein</keyword>
<evidence type="ECO:0000256" key="10">
    <source>
        <dbReference type="RuleBase" id="RU003500"/>
    </source>
</evidence>
<evidence type="ECO:0000256" key="2">
    <source>
        <dbReference type="ARBA" id="ARBA00005683"/>
    </source>
</evidence>
<gene>
    <name evidence="12" type="ORF">RRG08_019106</name>
</gene>
<evidence type="ECO:0000256" key="5">
    <source>
        <dbReference type="ARBA" id="ARBA00022530"/>
    </source>
</evidence>
<proteinExistence type="inferred from homology"/>
<dbReference type="AlphaFoldDB" id="A0AAE1A6P2"/>
<dbReference type="GO" id="GO:0045165">
    <property type="term" value="P:cell fate commitment"/>
    <property type="evidence" value="ECO:0007669"/>
    <property type="project" value="TreeGrafter"/>
</dbReference>
<name>A0AAE1A6P2_9GAST</name>
<dbReference type="GO" id="GO:0030182">
    <property type="term" value="P:neuron differentiation"/>
    <property type="evidence" value="ECO:0007669"/>
    <property type="project" value="TreeGrafter"/>
</dbReference>
<evidence type="ECO:0000313" key="13">
    <source>
        <dbReference type="Proteomes" id="UP001283361"/>
    </source>
</evidence>
<evidence type="ECO:0000256" key="7">
    <source>
        <dbReference type="ARBA" id="ARBA00023157"/>
    </source>
</evidence>
<keyword evidence="6 10" id="KW-0879">Wnt signaling pathway</keyword>
<dbReference type="GO" id="GO:0005615">
    <property type="term" value="C:extracellular space"/>
    <property type="evidence" value="ECO:0007669"/>
    <property type="project" value="TreeGrafter"/>
</dbReference>
<keyword evidence="7" id="KW-1015">Disulfide bond</keyword>
<keyword evidence="4" id="KW-0964">Secreted</keyword>
<evidence type="ECO:0000256" key="9">
    <source>
        <dbReference type="ARBA" id="ARBA00023288"/>
    </source>
</evidence>
<reference evidence="12" key="1">
    <citation type="journal article" date="2023" name="G3 (Bethesda)">
        <title>A reference genome for the long-term kleptoplast-retaining sea slug Elysia crispata morphotype clarki.</title>
        <authorList>
            <person name="Eastman K.E."/>
            <person name="Pendleton A.L."/>
            <person name="Shaikh M.A."/>
            <person name="Suttiyut T."/>
            <person name="Ogas R."/>
            <person name="Tomko P."/>
            <person name="Gavelis G."/>
            <person name="Widhalm J.R."/>
            <person name="Wisecaver J.H."/>
        </authorList>
    </citation>
    <scope>NUCLEOTIDE SEQUENCE</scope>
    <source>
        <strain evidence="12">ECLA1</strain>
    </source>
</reference>
<keyword evidence="3 10" id="KW-0217">Developmental protein</keyword>
<accession>A0AAE1A6P2</accession>
<comment type="function">
    <text evidence="10">Ligand for members of the frizzled family of seven transmembrane receptors.</text>
</comment>
<keyword evidence="13" id="KW-1185">Reference proteome</keyword>
<feature type="compositionally biased region" description="Low complexity" evidence="11">
    <location>
        <begin position="193"/>
        <end position="202"/>
    </location>
</feature>